<sequence>MAAFCAHSTGPTGLYRPRLKSLVTPGLQAARVRVAEAHSPAKGRLCCLFHSRRHRFVTERSDLNVLGRELTVAMTYKTVQEALRAAGIVMSKRGETHRINFFFGLEDTAHYTTSLQDALEKGLAMARRQRSVRVGPDPVTLLVKPIQLPRFQGPLGPSYARHDSSV</sequence>
<evidence type="ECO:0000313" key="2">
    <source>
        <dbReference type="Proteomes" id="UP000272706"/>
    </source>
</evidence>
<reference evidence="1 2" key="1">
    <citation type="submission" date="2018-09" db="EMBL/GenBank/DDBJ databases">
        <title>Mesorhizobium carmichaelinearum sp. nov. isolated from Carmichaelinea spp. root nodules in New Zealand.</title>
        <authorList>
            <person name="De Meyer S.E."/>
        </authorList>
    </citation>
    <scope>NUCLEOTIDE SEQUENCE [LARGE SCALE GENOMIC DNA]</scope>
    <source>
        <strain evidence="1 2">ICMP19557</strain>
    </source>
</reference>
<organism evidence="1 2">
    <name type="scientific">Mesorhizobium waimense</name>
    <dbReference type="NCBI Taxonomy" id="1300307"/>
    <lineage>
        <taxon>Bacteria</taxon>
        <taxon>Pseudomonadati</taxon>
        <taxon>Pseudomonadota</taxon>
        <taxon>Alphaproteobacteria</taxon>
        <taxon>Hyphomicrobiales</taxon>
        <taxon>Phyllobacteriaceae</taxon>
        <taxon>Mesorhizobium</taxon>
    </lineage>
</organism>
<proteinExistence type="predicted"/>
<dbReference type="AlphaFoldDB" id="A0A3A5L021"/>
<dbReference type="EMBL" id="QZWZ01000005">
    <property type="protein sequence ID" value="RJT40626.1"/>
    <property type="molecule type" value="Genomic_DNA"/>
</dbReference>
<evidence type="ECO:0000313" key="1">
    <source>
        <dbReference type="EMBL" id="RJT40626.1"/>
    </source>
</evidence>
<gene>
    <name evidence="1" type="ORF">D3227_08705</name>
</gene>
<keyword evidence="2" id="KW-1185">Reference proteome</keyword>
<protein>
    <submittedName>
        <fullName evidence="1">Uncharacterized protein</fullName>
    </submittedName>
</protein>
<accession>A0A3A5L021</accession>
<name>A0A3A5L021_9HYPH</name>
<comment type="caution">
    <text evidence="1">The sequence shown here is derived from an EMBL/GenBank/DDBJ whole genome shotgun (WGS) entry which is preliminary data.</text>
</comment>
<dbReference type="Proteomes" id="UP000272706">
    <property type="component" value="Unassembled WGS sequence"/>
</dbReference>